<dbReference type="EMBL" id="BLXT01006630">
    <property type="protein sequence ID" value="GFO32487.1"/>
    <property type="molecule type" value="Genomic_DNA"/>
</dbReference>
<sequence length="227" mass="25611">MGGAVAHLSLFKRFSNAAADIERLKKTTAELNEVKEQLDLVTSDYNTTCQSLANTTRQLTDTKVRLMEFEELFQQKVAQVDEKYRLKLQELRTQNTELKRLFVQKCGELFDEKTHSDLQTSERVKTARETMESLVKSKQRAKVNLAVGGPNVEDKIRGGKTRPVSAPGTRLETETAHLTAGETTDKGRKREFITPEINLSAVPETEMLRSKLFSPDSKAKEDGDYSI</sequence>
<dbReference type="InterPro" id="IPR026674">
    <property type="entry name" value="FLACC1"/>
</dbReference>
<reference evidence="2 3" key="1">
    <citation type="journal article" date="2021" name="Elife">
        <title>Chloroplast acquisition without the gene transfer in kleptoplastic sea slugs, Plakobranchus ocellatus.</title>
        <authorList>
            <person name="Maeda T."/>
            <person name="Takahashi S."/>
            <person name="Yoshida T."/>
            <person name="Shimamura S."/>
            <person name="Takaki Y."/>
            <person name="Nagai Y."/>
            <person name="Toyoda A."/>
            <person name="Suzuki Y."/>
            <person name="Arimoto A."/>
            <person name="Ishii H."/>
            <person name="Satoh N."/>
            <person name="Nishiyama T."/>
            <person name="Hasebe M."/>
            <person name="Maruyama T."/>
            <person name="Minagawa J."/>
            <person name="Obokata J."/>
            <person name="Shigenobu S."/>
        </authorList>
    </citation>
    <scope>NUCLEOTIDE SEQUENCE [LARGE SCALE GENOMIC DNA]</scope>
</reference>
<evidence type="ECO:0000256" key="1">
    <source>
        <dbReference type="SAM" id="Coils"/>
    </source>
</evidence>
<dbReference type="Proteomes" id="UP000735302">
    <property type="component" value="Unassembled WGS sequence"/>
</dbReference>
<dbReference type="GO" id="GO:0005737">
    <property type="term" value="C:cytoplasm"/>
    <property type="evidence" value="ECO:0007669"/>
    <property type="project" value="TreeGrafter"/>
</dbReference>
<proteinExistence type="predicted"/>
<organism evidence="2 3">
    <name type="scientific">Plakobranchus ocellatus</name>
    <dbReference type="NCBI Taxonomy" id="259542"/>
    <lineage>
        <taxon>Eukaryota</taxon>
        <taxon>Metazoa</taxon>
        <taxon>Spiralia</taxon>
        <taxon>Lophotrochozoa</taxon>
        <taxon>Mollusca</taxon>
        <taxon>Gastropoda</taxon>
        <taxon>Heterobranchia</taxon>
        <taxon>Euthyneura</taxon>
        <taxon>Panpulmonata</taxon>
        <taxon>Sacoglossa</taxon>
        <taxon>Placobranchoidea</taxon>
        <taxon>Plakobranchidae</taxon>
        <taxon>Plakobranchus</taxon>
    </lineage>
</organism>
<evidence type="ECO:0000313" key="3">
    <source>
        <dbReference type="Proteomes" id="UP000735302"/>
    </source>
</evidence>
<evidence type="ECO:0000313" key="2">
    <source>
        <dbReference type="EMBL" id="GFO32487.1"/>
    </source>
</evidence>
<dbReference type="PANTHER" id="PTHR21707">
    <property type="entry name" value="FLAGELLUM-ASSOCIATED COILED-COIL DOMAIN-CONTAINING PROTEIN 1"/>
    <property type="match status" value="1"/>
</dbReference>
<comment type="caution">
    <text evidence="2">The sequence shown here is derived from an EMBL/GenBank/DDBJ whole genome shotgun (WGS) entry which is preliminary data.</text>
</comment>
<gene>
    <name evidence="2" type="ORF">PoB_005899200</name>
</gene>
<protein>
    <submittedName>
        <fullName evidence="2">Inner centromere protein-like</fullName>
    </submittedName>
</protein>
<keyword evidence="3" id="KW-1185">Reference proteome</keyword>
<keyword evidence="1" id="KW-0175">Coiled coil</keyword>
<name>A0AAV4CL24_9GAST</name>
<accession>A0AAV4CL24</accession>
<dbReference type="PANTHER" id="PTHR21707:SF42">
    <property type="entry name" value="FLAGELLUM-ASSOCIATED COILED-COIL DOMAIN-CONTAINING PROTEIN 1"/>
    <property type="match status" value="1"/>
</dbReference>
<dbReference type="AlphaFoldDB" id="A0AAV4CL24"/>
<feature type="coiled-coil region" evidence="1">
    <location>
        <begin position="17"/>
        <end position="44"/>
    </location>
</feature>